<sequence length="73" mass="7861">MYCGSDGRSMLILKLQATQSVGCLFEVFEKKGDRAGPREKEMVQGKVMSLCLMRDGFRIGASAKVNLSATASG</sequence>
<keyword evidence="2" id="KW-1185">Reference proteome</keyword>
<accession>A0AAN9PLX7</accession>
<dbReference type="Proteomes" id="UP001359559">
    <property type="component" value="Unassembled WGS sequence"/>
</dbReference>
<evidence type="ECO:0000313" key="2">
    <source>
        <dbReference type="Proteomes" id="UP001359559"/>
    </source>
</evidence>
<dbReference type="EMBL" id="JAYKXN010000003">
    <property type="protein sequence ID" value="KAK7302689.1"/>
    <property type="molecule type" value="Genomic_DNA"/>
</dbReference>
<reference evidence="1 2" key="1">
    <citation type="submission" date="2024-01" db="EMBL/GenBank/DDBJ databases">
        <title>The genomes of 5 underutilized Papilionoideae crops provide insights into root nodulation and disease resistance.</title>
        <authorList>
            <person name="Yuan L."/>
        </authorList>
    </citation>
    <scope>NUCLEOTIDE SEQUENCE [LARGE SCALE GENOMIC DNA]</scope>
    <source>
        <strain evidence="1">LY-2023</strain>
        <tissue evidence="1">Leaf</tissue>
    </source>
</reference>
<gene>
    <name evidence="1" type="ORF">RJT34_13584</name>
</gene>
<dbReference type="AlphaFoldDB" id="A0AAN9PLX7"/>
<name>A0AAN9PLX7_CLITE</name>
<protein>
    <submittedName>
        <fullName evidence="1">Uncharacterized protein</fullName>
    </submittedName>
</protein>
<comment type="caution">
    <text evidence="1">The sequence shown here is derived from an EMBL/GenBank/DDBJ whole genome shotgun (WGS) entry which is preliminary data.</text>
</comment>
<organism evidence="1 2">
    <name type="scientific">Clitoria ternatea</name>
    <name type="common">Butterfly pea</name>
    <dbReference type="NCBI Taxonomy" id="43366"/>
    <lineage>
        <taxon>Eukaryota</taxon>
        <taxon>Viridiplantae</taxon>
        <taxon>Streptophyta</taxon>
        <taxon>Embryophyta</taxon>
        <taxon>Tracheophyta</taxon>
        <taxon>Spermatophyta</taxon>
        <taxon>Magnoliopsida</taxon>
        <taxon>eudicotyledons</taxon>
        <taxon>Gunneridae</taxon>
        <taxon>Pentapetalae</taxon>
        <taxon>rosids</taxon>
        <taxon>fabids</taxon>
        <taxon>Fabales</taxon>
        <taxon>Fabaceae</taxon>
        <taxon>Papilionoideae</taxon>
        <taxon>50 kb inversion clade</taxon>
        <taxon>NPAAA clade</taxon>
        <taxon>indigoferoid/millettioid clade</taxon>
        <taxon>Phaseoleae</taxon>
        <taxon>Clitoria</taxon>
    </lineage>
</organism>
<evidence type="ECO:0000313" key="1">
    <source>
        <dbReference type="EMBL" id="KAK7302689.1"/>
    </source>
</evidence>
<proteinExistence type="predicted"/>